<evidence type="ECO:0000313" key="3">
    <source>
        <dbReference type="Proteomes" id="UP000599437"/>
    </source>
</evidence>
<accession>A0ABQ3DIA3</accession>
<evidence type="ECO:0000313" key="2">
    <source>
        <dbReference type="EMBL" id="GHA83415.1"/>
    </source>
</evidence>
<dbReference type="Proteomes" id="UP000599437">
    <property type="component" value="Unassembled WGS sequence"/>
</dbReference>
<organism evidence="2 3">
    <name type="scientific">Streptomyces chryseus</name>
    <dbReference type="NCBI Taxonomy" id="68186"/>
    <lineage>
        <taxon>Bacteria</taxon>
        <taxon>Bacillati</taxon>
        <taxon>Actinomycetota</taxon>
        <taxon>Actinomycetes</taxon>
        <taxon>Kitasatosporales</taxon>
        <taxon>Streptomycetaceae</taxon>
        <taxon>Streptomyces</taxon>
    </lineage>
</organism>
<dbReference type="RefSeq" id="WP_167519002.1">
    <property type="nucleotide sequence ID" value="NZ_BMVO01000001.1"/>
</dbReference>
<proteinExistence type="predicted"/>
<name>A0ABQ3DIA3_9ACTN</name>
<reference evidence="3" key="1">
    <citation type="journal article" date="2019" name="Int. J. Syst. Evol. Microbiol.">
        <title>The Global Catalogue of Microorganisms (GCM) 10K type strain sequencing project: providing services to taxonomists for standard genome sequencing and annotation.</title>
        <authorList>
            <consortium name="The Broad Institute Genomics Platform"/>
            <consortium name="The Broad Institute Genome Sequencing Center for Infectious Disease"/>
            <person name="Wu L."/>
            <person name="Ma J."/>
        </authorList>
    </citation>
    <scope>NUCLEOTIDE SEQUENCE [LARGE SCALE GENOMIC DNA]</scope>
    <source>
        <strain evidence="3">JCM 4737</strain>
    </source>
</reference>
<comment type="caution">
    <text evidence="2">The sequence shown here is derived from an EMBL/GenBank/DDBJ whole genome shotgun (WGS) entry which is preliminary data.</text>
</comment>
<evidence type="ECO:0000256" key="1">
    <source>
        <dbReference type="SAM" id="MobiDB-lite"/>
    </source>
</evidence>
<gene>
    <name evidence="2" type="ORF">GCM10010346_02180</name>
</gene>
<sequence>MTTTPAVREPGPGFRVSRPPIRGDLLPRGPEEGRHRTGRRIAAALAADGGKAYTR</sequence>
<protein>
    <submittedName>
        <fullName evidence="2">Uncharacterized protein</fullName>
    </submittedName>
</protein>
<feature type="region of interest" description="Disordered" evidence="1">
    <location>
        <begin position="1"/>
        <end position="36"/>
    </location>
</feature>
<keyword evidence="3" id="KW-1185">Reference proteome</keyword>
<dbReference type="EMBL" id="BMVO01000001">
    <property type="protein sequence ID" value="GHA83415.1"/>
    <property type="molecule type" value="Genomic_DNA"/>
</dbReference>